<evidence type="ECO:0000313" key="2">
    <source>
        <dbReference type="Proteomes" id="UP000265520"/>
    </source>
</evidence>
<dbReference type="Proteomes" id="UP000265520">
    <property type="component" value="Unassembled WGS sequence"/>
</dbReference>
<evidence type="ECO:0000313" key="1">
    <source>
        <dbReference type="EMBL" id="MCH97221.1"/>
    </source>
</evidence>
<organism evidence="1 2">
    <name type="scientific">Trifolium medium</name>
    <dbReference type="NCBI Taxonomy" id="97028"/>
    <lineage>
        <taxon>Eukaryota</taxon>
        <taxon>Viridiplantae</taxon>
        <taxon>Streptophyta</taxon>
        <taxon>Embryophyta</taxon>
        <taxon>Tracheophyta</taxon>
        <taxon>Spermatophyta</taxon>
        <taxon>Magnoliopsida</taxon>
        <taxon>eudicotyledons</taxon>
        <taxon>Gunneridae</taxon>
        <taxon>Pentapetalae</taxon>
        <taxon>rosids</taxon>
        <taxon>fabids</taxon>
        <taxon>Fabales</taxon>
        <taxon>Fabaceae</taxon>
        <taxon>Papilionoideae</taxon>
        <taxon>50 kb inversion clade</taxon>
        <taxon>NPAAA clade</taxon>
        <taxon>Hologalegina</taxon>
        <taxon>IRL clade</taxon>
        <taxon>Trifolieae</taxon>
        <taxon>Trifolium</taxon>
    </lineage>
</organism>
<feature type="non-terminal residue" evidence="1">
    <location>
        <position position="1"/>
    </location>
</feature>
<reference evidence="1 2" key="1">
    <citation type="journal article" date="2018" name="Front. Plant Sci.">
        <title>Red Clover (Trifolium pratense) and Zigzag Clover (T. medium) - A Picture of Genomic Similarities and Differences.</title>
        <authorList>
            <person name="Dluhosova J."/>
            <person name="Istvanek J."/>
            <person name="Nedelnik J."/>
            <person name="Repkova J."/>
        </authorList>
    </citation>
    <scope>NUCLEOTIDE SEQUENCE [LARGE SCALE GENOMIC DNA]</scope>
    <source>
        <strain evidence="2">cv. 10/8</strain>
        <tissue evidence="1">Leaf</tissue>
    </source>
</reference>
<keyword evidence="2" id="KW-1185">Reference proteome</keyword>
<gene>
    <name evidence="1" type="ORF">A2U01_0018214</name>
</gene>
<sequence>TYCHPLDCVIAVLVYKFLDTVTHRLILFGVTPAVLTPSIVGHHQVILAPLRVVKRNTVFHIPLQPGMFATLRLTSLTVVSYSRSPQCVALFTTFLFHVVIHLW</sequence>
<dbReference type="AlphaFoldDB" id="A0A392NCJ8"/>
<accession>A0A392NCJ8</accession>
<protein>
    <submittedName>
        <fullName evidence="1">Uncharacterized protein</fullName>
    </submittedName>
</protein>
<dbReference type="EMBL" id="LXQA010034391">
    <property type="protein sequence ID" value="MCH97221.1"/>
    <property type="molecule type" value="Genomic_DNA"/>
</dbReference>
<proteinExistence type="predicted"/>
<name>A0A392NCJ8_9FABA</name>
<comment type="caution">
    <text evidence="1">The sequence shown here is derived from an EMBL/GenBank/DDBJ whole genome shotgun (WGS) entry which is preliminary data.</text>
</comment>